<feature type="non-terminal residue" evidence="1">
    <location>
        <position position="1"/>
    </location>
</feature>
<dbReference type="AlphaFoldDB" id="A0A699KFL2"/>
<sequence>RVDSSEDEQSLGKDASKQWRKINDIDVDDDITLVNNQDDAEMYDVNDLHVKEVFVEKEVDDKEVSATEKRRKFFVAKRAEEKRNKPPTQAQQQKVMCTYLKNVEGKKLKDLKNRYFDSIQEMVNKAFKRINTFEDFKIELVQGHDKEKRAGEELTLEIAKKQKVVMTKKRQSLNS</sequence>
<accession>A0A699KFL2</accession>
<protein>
    <submittedName>
        <fullName evidence="1">Uncharacterized protein</fullName>
    </submittedName>
</protein>
<organism evidence="1">
    <name type="scientific">Tanacetum cinerariifolium</name>
    <name type="common">Dalmatian daisy</name>
    <name type="synonym">Chrysanthemum cinerariifolium</name>
    <dbReference type="NCBI Taxonomy" id="118510"/>
    <lineage>
        <taxon>Eukaryota</taxon>
        <taxon>Viridiplantae</taxon>
        <taxon>Streptophyta</taxon>
        <taxon>Embryophyta</taxon>
        <taxon>Tracheophyta</taxon>
        <taxon>Spermatophyta</taxon>
        <taxon>Magnoliopsida</taxon>
        <taxon>eudicotyledons</taxon>
        <taxon>Gunneridae</taxon>
        <taxon>Pentapetalae</taxon>
        <taxon>asterids</taxon>
        <taxon>campanulids</taxon>
        <taxon>Asterales</taxon>
        <taxon>Asteraceae</taxon>
        <taxon>Asteroideae</taxon>
        <taxon>Anthemideae</taxon>
        <taxon>Anthemidinae</taxon>
        <taxon>Tanacetum</taxon>
    </lineage>
</organism>
<proteinExistence type="predicted"/>
<name>A0A699KFL2_TANCI</name>
<evidence type="ECO:0000313" key="1">
    <source>
        <dbReference type="EMBL" id="GFA88654.1"/>
    </source>
</evidence>
<gene>
    <name evidence="1" type="ORF">Tci_660626</name>
</gene>
<dbReference type="EMBL" id="BKCJ010507502">
    <property type="protein sequence ID" value="GFA88654.1"/>
    <property type="molecule type" value="Genomic_DNA"/>
</dbReference>
<reference evidence="1" key="1">
    <citation type="journal article" date="2019" name="Sci. Rep.">
        <title>Draft genome of Tanacetum cinerariifolium, the natural source of mosquito coil.</title>
        <authorList>
            <person name="Yamashiro T."/>
            <person name="Shiraishi A."/>
            <person name="Satake H."/>
            <person name="Nakayama K."/>
        </authorList>
    </citation>
    <scope>NUCLEOTIDE SEQUENCE</scope>
</reference>
<comment type="caution">
    <text evidence="1">The sequence shown here is derived from an EMBL/GenBank/DDBJ whole genome shotgun (WGS) entry which is preliminary data.</text>
</comment>